<evidence type="ECO:0000256" key="3">
    <source>
        <dbReference type="SAM" id="SignalP"/>
    </source>
</evidence>
<reference evidence="5 6" key="1">
    <citation type="submission" date="2024-03" db="EMBL/GenBank/DDBJ databases">
        <title>The complete genome of Streptomyces sirii sp.nov.</title>
        <authorList>
            <person name="Zakalyukina Y.V."/>
            <person name="Belik A.R."/>
            <person name="Biryukov M.V."/>
            <person name="Baturina O.A."/>
            <person name="Kabilov M.R."/>
        </authorList>
    </citation>
    <scope>NUCLEOTIDE SEQUENCE [LARGE SCALE GENOMIC DNA]</scope>
    <source>
        <strain evidence="5 6">BP-8</strain>
    </source>
</reference>
<evidence type="ECO:0000256" key="1">
    <source>
        <dbReference type="ARBA" id="ARBA00018879"/>
    </source>
</evidence>
<dbReference type="PRINTS" id="PR00118">
    <property type="entry name" value="BLACTAMASEA"/>
</dbReference>
<dbReference type="SUPFAM" id="SSF56601">
    <property type="entry name" value="beta-lactamase/transpeptidase-like"/>
    <property type="match status" value="1"/>
</dbReference>
<gene>
    <name evidence="5" type="primary">bla</name>
    <name evidence="5" type="ORF">WAB15_19290</name>
</gene>
<evidence type="ECO:0000259" key="4">
    <source>
        <dbReference type="Pfam" id="PF13354"/>
    </source>
</evidence>
<dbReference type="PANTHER" id="PTHR35333">
    <property type="entry name" value="BETA-LACTAMASE"/>
    <property type="match status" value="1"/>
</dbReference>
<feature type="chain" id="PRO_5045860449" description="Beta-lactamase" evidence="3">
    <location>
        <begin position="41"/>
        <end position="312"/>
    </location>
</feature>
<dbReference type="RefSeq" id="WP_407287000.1">
    <property type="nucleotide sequence ID" value="NZ_CP147982.1"/>
</dbReference>
<keyword evidence="5" id="KW-0378">Hydrolase</keyword>
<dbReference type="Pfam" id="PF13354">
    <property type="entry name" value="Beta-lactamase2"/>
    <property type="match status" value="1"/>
</dbReference>
<sequence length="312" mass="32951">MYEHSSPTTHTAPSRRAALGTGAGLLAAGFLAATAAPATAAPAGAATPATGPHAALRRLERAHRARVGAFAHNTATGATVAYRPHTRFAMCSTFKALAVSAVLRDLDQDGETLARRIHYTADDVIDGSPVTKYHVATGMTVAELCDATLRTSDNTAGNLLLRELGGPRAVTAFARSLGDPVTRLDRWEPELNTAEPWRRTDTTTPYAIARTFARVLVGDVLPAADRDRLTAWMKANETNVERFRAGLPKDWAIADKTGSGAYGTGNDVGVAWTADGTPIVLAVLTRKADRAATYDNPLIADVTRVLARAVAG</sequence>
<name>A0ABZ2QPE9_9ACTN</name>
<accession>A0ABZ2QPE9</accession>
<proteinExistence type="predicted"/>
<organism evidence="5 6">
    <name type="scientific">Streptomyces sirii</name>
    <dbReference type="NCBI Taxonomy" id="3127701"/>
    <lineage>
        <taxon>Bacteria</taxon>
        <taxon>Bacillati</taxon>
        <taxon>Actinomycetota</taxon>
        <taxon>Actinomycetes</taxon>
        <taxon>Kitasatosporales</taxon>
        <taxon>Streptomycetaceae</taxon>
        <taxon>Streptomyces</taxon>
    </lineage>
</organism>
<dbReference type="InterPro" id="IPR045155">
    <property type="entry name" value="Beta-lactam_cat"/>
</dbReference>
<protein>
    <recommendedName>
        <fullName evidence="1">Beta-lactamase</fullName>
    </recommendedName>
    <alternativeName>
        <fullName evidence="2">Penicillinase</fullName>
    </alternativeName>
</protein>
<keyword evidence="6" id="KW-1185">Reference proteome</keyword>
<dbReference type="EMBL" id="CP147982">
    <property type="protein sequence ID" value="WXK77978.1"/>
    <property type="molecule type" value="Genomic_DNA"/>
</dbReference>
<dbReference type="Proteomes" id="UP001626628">
    <property type="component" value="Chromosome"/>
</dbReference>
<evidence type="ECO:0000313" key="6">
    <source>
        <dbReference type="Proteomes" id="UP001626628"/>
    </source>
</evidence>
<evidence type="ECO:0000313" key="5">
    <source>
        <dbReference type="EMBL" id="WXK77978.1"/>
    </source>
</evidence>
<dbReference type="PANTHER" id="PTHR35333:SF3">
    <property type="entry name" value="BETA-LACTAMASE-TYPE TRANSPEPTIDASE FOLD CONTAINING PROTEIN"/>
    <property type="match status" value="1"/>
</dbReference>
<dbReference type="PROSITE" id="PS51318">
    <property type="entry name" value="TAT"/>
    <property type="match status" value="1"/>
</dbReference>
<dbReference type="GO" id="GO:0008800">
    <property type="term" value="F:beta-lactamase activity"/>
    <property type="evidence" value="ECO:0007669"/>
    <property type="project" value="UniProtKB-EC"/>
</dbReference>
<keyword evidence="3" id="KW-0732">Signal</keyword>
<dbReference type="InterPro" id="IPR006311">
    <property type="entry name" value="TAT_signal"/>
</dbReference>
<dbReference type="NCBIfam" id="NF033103">
    <property type="entry name" value="bla_class_A"/>
    <property type="match status" value="1"/>
</dbReference>
<evidence type="ECO:0000256" key="2">
    <source>
        <dbReference type="ARBA" id="ARBA00030171"/>
    </source>
</evidence>
<dbReference type="InterPro" id="IPR012338">
    <property type="entry name" value="Beta-lactam/transpept-like"/>
</dbReference>
<dbReference type="Gene3D" id="3.40.710.10">
    <property type="entry name" value="DD-peptidase/beta-lactamase superfamily"/>
    <property type="match status" value="1"/>
</dbReference>
<feature type="domain" description="Beta-lactamase class A catalytic" evidence="4">
    <location>
        <begin position="69"/>
        <end position="285"/>
    </location>
</feature>
<feature type="signal peptide" evidence="3">
    <location>
        <begin position="1"/>
        <end position="40"/>
    </location>
</feature>
<dbReference type="InterPro" id="IPR000871">
    <property type="entry name" value="Beta-lactam_class-A"/>
</dbReference>